<protein>
    <recommendedName>
        <fullName evidence="7">Core-2/I-branching enzyme</fullName>
    </recommendedName>
</protein>
<keyword evidence="2" id="KW-0328">Glycosyltransferase</keyword>
<comment type="subcellular location">
    <subcellularLocation>
        <location evidence="1">Membrane</location>
        <topology evidence="1">Single-pass type II membrane protein</topology>
    </subcellularLocation>
</comment>
<dbReference type="GO" id="GO:0016757">
    <property type="term" value="F:glycosyltransferase activity"/>
    <property type="evidence" value="ECO:0007669"/>
    <property type="project" value="UniProtKB-KW"/>
</dbReference>
<dbReference type="GO" id="GO:0016020">
    <property type="term" value="C:membrane"/>
    <property type="evidence" value="ECO:0007669"/>
    <property type="project" value="UniProtKB-SubCell"/>
</dbReference>
<evidence type="ECO:0000256" key="4">
    <source>
        <dbReference type="ARBA" id="ARBA00023136"/>
    </source>
</evidence>
<evidence type="ECO:0000313" key="6">
    <source>
        <dbReference type="EMBL" id="QHS88894.1"/>
    </source>
</evidence>
<dbReference type="Pfam" id="PF02485">
    <property type="entry name" value="Branch"/>
    <property type="match status" value="1"/>
</dbReference>
<dbReference type="AlphaFoldDB" id="A0A6C0BAS0"/>
<proteinExistence type="predicted"/>
<evidence type="ECO:0008006" key="7">
    <source>
        <dbReference type="Google" id="ProtNLM"/>
    </source>
</evidence>
<accession>A0A6C0BAS0</accession>
<dbReference type="PANTHER" id="PTHR31042:SF150">
    <property type="entry name" value="OS06G0661900 PROTEIN"/>
    <property type="match status" value="1"/>
</dbReference>
<evidence type="ECO:0000256" key="3">
    <source>
        <dbReference type="ARBA" id="ARBA00022679"/>
    </source>
</evidence>
<keyword evidence="4" id="KW-0472">Membrane</keyword>
<keyword evidence="3" id="KW-0808">Transferase</keyword>
<evidence type="ECO:0000256" key="5">
    <source>
        <dbReference type="ARBA" id="ARBA00023180"/>
    </source>
</evidence>
<sequence>MIAFLFLTYDAICKESIWAQYFSNANSNDYKIFVHPKSTTEIRKQNLFKHCILSERCETGWGNFSLIEAQKLLLAEALKHSKITHFIIVSHNTIPVTSFSNLYNFLQSKNSIISYNKAKLPVHLNRYDKLQNKSNFSKEQFLMQSQWCILSKQDATTIVKEHDKIKSIFNHSPIPDEHAYINYLINCKNITNIEKKSTTHVVWSGSTPKIFNSLSNEEISKIRTLGKFFLRKITDNTKVDVNYLLQK</sequence>
<dbReference type="InterPro" id="IPR044174">
    <property type="entry name" value="BC10-like"/>
</dbReference>
<evidence type="ECO:0000256" key="1">
    <source>
        <dbReference type="ARBA" id="ARBA00004606"/>
    </source>
</evidence>
<evidence type="ECO:0000256" key="2">
    <source>
        <dbReference type="ARBA" id="ARBA00022676"/>
    </source>
</evidence>
<dbReference type="EMBL" id="MN739103">
    <property type="protein sequence ID" value="QHS88894.1"/>
    <property type="molecule type" value="Genomic_DNA"/>
</dbReference>
<organism evidence="6">
    <name type="scientific">viral metagenome</name>
    <dbReference type="NCBI Taxonomy" id="1070528"/>
    <lineage>
        <taxon>unclassified sequences</taxon>
        <taxon>metagenomes</taxon>
        <taxon>organismal metagenomes</taxon>
    </lineage>
</organism>
<name>A0A6C0BAS0_9ZZZZ</name>
<keyword evidence="5" id="KW-0325">Glycoprotein</keyword>
<dbReference type="InterPro" id="IPR003406">
    <property type="entry name" value="Glyco_trans_14"/>
</dbReference>
<reference evidence="6" key="1">
    <citation type="journal article" date="2020" name="Nature">
        <title>Giant virus diversity and host interactions through global metagenomics.</title>
        <authorList>
            <person name="Schulz F."/>
            <person name="Roux S."/>
            <person name="Paez-Espino D."/>
            <person name="Jungbluth S."/>
            <person name="Walsh D.A."/>
            <person name="Denef V.J."/>
            <person name="McMahon K.D."/>
            <person name="Konstantinidis K.T."/>
            <person name="Eloe-Fadrosh E.A."/>
            <person name="Kyrpides N.C."/>
            <person name="Woyke T."/>
        </authorList>
    </citation>
    <scope>NUCLEOTIDE SEQUENCE</scope>
    <source>
        <strain evidence="6">GVMAG-M-3300010158-59</strain>
    </source>
</reference>
<dbReference type="PANTHER" id="PTHR31042">
    <property type="entry name" value="CORE-2/I-BRANCHING BETA-1,6-N-ACETYLGLUCOSAMINYLTRANSFERASE FAMILY PROTEIN-RELATED"/>
    <property type="match status" value="1"/>
</dbReference>